<dbReference type="RefSeq" id="WP_092875710.1">
    <property type="nucleotide sequence ID" value="NZ_FOVC01000002.1"/>
</dbReference>
<gene>
    <name evidence="5" type="ORF">SAMN05216516_102287</name>
</gene>
<dbReference type="InterPro" id="IPR001482">
    <property type="entry name" value="T2SS/T4SS_dom"/>
</dbReference>
<evidence type="ECO:0000313" key="6">
    <source>
        <dbReference type="Proteomes" id="UP000242222"/>
    </source>
</evidence>
<organism evidence="5 6">
    <name type="scientific">Izhakiella capsodis</name>
    <dbReference type="NCBI Taxonomy" id="1367852"/>
    <lineage>
        <taxon>Bacteria</taxon>
        <taxon>Pseudomonadati</taxon>
        <taxon>Pseudomonadota</taxon>
        <taxon>Gammaproteobacteria</taxon>
        <taxon>Enterobacterales</taxon>
        <taxon>Erwiniaceae</taxon>
        <taxon>Izhakiella</taxon>
    </lineage>
</organism>
<dbReference type="PANTHER" id="PTHR30258">
    <property type="entry name" value="TYPE II SECRETION SYSTEM PROTEIN GSPE-RELATED"/>
    <property type="match status" value="1"/>
</dbReference>
<proteinExistence type="inferred from homology"/>
<dbReference type="GO" id="GO:0005886">
    <property type="term" value="C:plasma membrane"/>
    <property type="evidence" value="ECO:0007669"/>
    <property type="project" value="TreeGrafter"/>
</dbReference>
<keyword evidence="2" id="KW-0547">Nucleotide-binding</keyword>
<evidence type="ECO:0000313" key="5">
    <source>
        <dbReference type="EMBL" id="SFN08476.1"/>
    </source>
</evidence>
<dbReference type="STRING" id="1367852.SAMN05216516_102287"/>
<feature type="domain" description="Bacterial type II secretion system protein E" evidence="4">
    <location>
        <begin position="69"/>
        <end position="276"/>
    </location>
</feature>
<dbReference type="Proteomes" id="UP000242222">
    <property type="component" value="Unassembled WGS sequence"/>
</dbReference>
<evidence type="ECO:0000256" key="1">
    <source>
        <dbReference type="ARBA" id="ARBA00006611"/>
    </source>
</evidence>
<dbReference type="InterPro" id="IPR027417">
    <property type="entry name" value="P-loop_NTPase"/>
</dbReference>
<comment type="similarity">
    <text evidence="1">Belongs to the GSP E family.</text>
</comment>
<evidence type="ECO:0000259" key="4">
    <source>
        <dbReference type="Pfam" id="PF00437"/>
    </source>
</evidence>
<dbReference type="PANTHER" id="PTHR30258:SF3">
    <property type="entry name" value="SLL1921 PROTEIN"/>
    <property type="match status" value="1"/>
</dbReference>
<protein>
    <submittedName>
        <fullName evidence="5">Twitching motility protein PilT</fullName>
    </submittedName>
</protein>
<dbReference type="AlphaFoldDB" id="A0A1I4W5N3"/>
<reference evidence="6" key="1">
    <citation type="submission" date="2016-10" db="EMBL/GenBank/DDBJ databases">
        <authorList>
            <person name="Varghese N."/>
            <person name="Submissions S."/>
        </authorList>
    </citation>
    <scope>NUCLEOTIDE SEQUENCE [LARGE SCALE GENOMIC DNA]</scope>
    <source>
        <strain evidence="6">N6PO6</strain>
    </source>
</reference>
<dbReference type="SUPFAM" id="SSF52540">
    <property type="entry name" value="P-loop containing nucleoside triphosphate hydrolases"/>
    <property type="match status" value="1"/>
</dbReference>
<dbReference type="EMBL" id="FOVC01000002">
    <property type="protein sequence ID" value="SFN08476.1"/>
    <property type="molecule type" value="Genomic_DNA"/>
</dbReference>
<keyword evidence="3" id="KW-0067">ATP-binding</keyword>
<keyword evidence="6" id="KW-1185">Reference proteome</keyword>
<dbReference type="OrthoDB" id="9804785at2"/>
<name>A0A1I4W5N3_9GAMM</name>
<sequence>MDINKSKIRDLSFSDLILTDENRFFLRYLSGSTSPIIEIINNKALLEEITELKYKLTVSKEKEFLFLWDNIPFRVTKIITIKGEHFFLRRPFYPVPDLVNLGYLENQLVKLKSLCGKSGLVLFSGATGSGKTTSMYSLMTDLVKKNGDIVISIEDPPEIPVESIYGNEGHGLWYQIDAQMVGGYEKAMISAMRYNPKFIMMGEIRSADAANQAVRAAVNGHLVLTTIHGSSIQGAILALQQIAAAGMQSQDLARAIISDGLTGVIHQCLVRDKITGKRTMKSSSLFIDGDDGIKTKIRNGKLELLSTDIYNQNIASRVNSSTYV</sequence>
<dbReference type="GO" id="GO:0016887">
    <property type="term" value="F:ATP hydrolysis activity"/>
    <property type="evidence" value="ECO:0007669"/>
    <property type="project" value="TreeGrafter"/>
</dbReference>
<dbReference type="Gene3D" id="3.40.50.300">
    <property type="entry name" value="P-loop containing nucleotide triphosphate hydrolases"/>
    <property type="match status" value="1"/>
</dbReference>
<accession>A0A1I4W5N3</accession>
<dbReference type="Pfam" id="PF00437">
    <property type="entry name" value="T2SSE"/>
    <property type="match status" value="1"/>
</dbReference>
<evidence type="ECO:0000256" key="3">
    <source>
        <dbReference type="ARBA" id="ARBA00022840"/>
    </source>
</evidence>
<dbReference type="GO" id="GO:0005524">
    <property type="term" value="F:ATP binding"/>
    <property type="evidence" value="ECO:0007669"/>
    <property type="project" value="UniProtKB-KW"/>
</dbReference>
<evidence type="ECO:0000256" key="2">
    <source>
        <dbReference type="ARBA" id="ARBA00022741"/>
    </source>
</evidence>